<evidence type="ECO:0000256" key="2">
    <source>
        <dbReference type="ARBA" id="ARBA00022574"/>
    </source>
</evidence>
<comment type="similarity">
    <text evidence="1">Belongs to the WD repeat ESC family.</text>
</comment>
<dbReference type="Pfam" id="PF00400">
    <property type="entry name" value="WD40"/>
    <property type="match status" value="3"/>
</dbReference>
<keyword evidence="5" id="KW-0804">Transcription</keyword>
<dbReference type="PROSITE" id="PS50294">
    <property type="entry name" value="WD_REPEATS_REGION"/>
    <property type="match status" value="2"/>
</dbReference>
<dbReference type="InterPro" id="IPR036322">
    <property type="entry name" value="WD40_repeat_dom_sf"/>
</dbReference>
<name>A0AAE0BSE9_9CHLO</name>
<dbReference type="PROSITE" id="PS50082">
    <property type="entry name" value="WD_REPEATS_2"/>
    <property type="match status" value="3"/>
</dbReference>
<dbReference type="InterPro" id="IPR015943">
    <property type="entry name" value="WD40/YVTN_repeat-like_dom_sf"/>
</dbReference>
<keyword evidence="2 6" id="KW-0853">WD repeat</keyword>
<gene>
    <name evidence="7" type="ORF">CYMTET_49314</name>
</gene>
<dbReference type="PROSITE" id="PS00678">
    <property type="entry name" value="WD_REPEATS_1"/>
    <property type="match status" value="1"/>
</dbReference>
<evidence type="ECO:0000256" key="6">
    <source>
        <dbReference type="PROSITE-ProRule" id="PRU00221"/>
    </source>
</evidence>
<dbReference type="PANTHER" id="PTHR10253">
    <property type="entry name" value="POLYCOMB PROTEIN"/>
    <property type="match status" value="1"/>
</dbReference>
<feature type="repeat" description="WD" evidence="6">
    <location>
        <begin position="175"/>
        <end position="208"/>
    </location>
</feature>
<evidence type="ECO:0000256" key="3">
    <source>
        <dbReference type="ARBA" id="ARBA00022737"/>
    </source>
</evidence>
<dbReference type="Gene3D" id="2.130.10.10">
    <property type="entry name" value="YVTN repeat-like/Quinoprotein amine dehydrogenase"/>
    <property type="match status" value="1"/>
</dbReference>
<dbReference type="Proteomes" id="UP001190700">
    <property type="component" value="Unassembled WGS sequence"/>
</dbReference>
<feature type="repeat" description="WD" evidence="6">
    <location>
        <begin position="244"/>
        <end position="284"/>
    </location>
</feature>
<dbReference type="InterPro" id="IPR001680">
    <property type="entry name" value="WD40_rpt"/>
</dbReference>
<evidence type="ECO:0008006" key="9">
    <source>
        <dbReference type="Google" id="ProtNLM"/>
    </source>
</evidence>
<keyword evidence="3" id="KW-0677">Repeat</keyword>
<sequence>MERSYKAEKTAAEDKLYHLKHSYLKTILKEHHCSPVRHLTFNRIDTDKRNIFATVGGSQASVYDDTHFGEFTAVMSQFTNEKTEYAEGGELTSCCWLSTSGSEEEFGDSLLAVGGKDKCISVISSVKNRVISLLKGHDKAISTIAACAARPDLLLTSSKDGTMRVWDWEQEKCLTVFEANTVTAVAFDLDGTAVITGHSNGSLRLWDLPLKEMPGAKRKRETAYESVAARVSMREASRLLQLAENGHERAVDCLRMLSDGRLITKSVDGRIYIWQYNNTTPLNRIHAMKVPGCPQTTDYFSSFGVTTSGDFLAAGNNSGEVYVFNTTSGTKVANFSPTKVSDTVRACEISDDCRHVLAVFGDGFIWRYEFVDPALVEGTDSQSKEATAPKTEDDE</sequence>
<proteinExistence type="inferred from homology"/>
<dbReference type="InterPro" id="IPR051243">
    <property type="entry name" value="PcG_WD-repeat"/>
</dbReference>
<keyword evidence="4" id="KW-0805">Transcription regulation</keyword>
<evidence type="ECO:0000256" key="1">
    <source>
        <dbReference type="ARBA" id="ARBA00008075"/>
    </source>
</evidence>
<reference evidence="7 8" key="1">
    <citation type="journal article" date="2015" name="Genome Biol. Evol.">
        <title>Comparative Genomics of a Bacterivorous Green Alga Reveals Evolutionary Causalities and Consequences of Phago-Mixotrophic Mode of Nutrition.</title>
        <authorList>
            <person name="Burns J.A."/>
            <person name="Paasch A."/>
            <person name="Narechania A."/>
            <person name="Kim E."/>
        </authorList>
    </citation>
    <scope>NUCLEOTIDE SEQUENCE [LARGE SCALE GENOMIC DNA]</scope>
    <source>
        <strain evidence="7 8">PLY_AMNH</strain>
    </source>
</reference>
<accession>A0AAE0BSE9</accession>
<keyword evidence="8" id="KW-1185">Reference proteome</keyword>
<feature type="repeat" description="WD" evidence="6">
    <location>
        <begin position="134"/>
        <end position="176"/>
    </location>
</feature>
<dbReference type="SMART" id="SM00320">
    <property type="entry name" value="WD40"/>
    <property type="match status" value="7"/>
</dbReference>
<evidence type="ECO:0000313" key="7">
    <source>
        <dbReference type="EMBL" id="KAK3240882.1"/>
    </source>
</evidence>
<evidence type="ECO:0000256" key="5">
    <source>
        <dbReference type="ARBA" id="ARBA00023163"/>
    </source>
</evidence>
<dbReference type="AlphaFoldDB" id="A0AAE0BSE9"/>
<dbReference type="SUPFAM" id="SSF50978">
    <property type="entry name" value="WD40 repeat-like"/>
    <property type="match status" value="1"/>
</dbReference>
<evidence type="ECO:0000256" key="4">
    <source>
        <dbReference type="ARBA" id="ARBA00023015"/>
    </source>
</evidence>
<comment type="caution">
    <text evidence="7">The sequence shown here is derived from an EMBL/GenBank/DDBJ whole genome shotgun (WGS) entry which is preliminary data.</text>
</comment>
<dbReference type="EMBL" id="LGRX02033525">
    <property type="protein sequence ID" value="KAK3240882.1"/>
    <property type="molecule type" value="Genomic_DNA"/>
</dbReference>
<organism evidence="7 8">
    <name type="scientific">Cymbomonas tetramitiformis</name>
    <dbReference type="NCBI Taxonomy" id="36881"/>
    <lineage>
        <taxon>Eukaryota</taxon>
        <taxon>Viridiplantae</taxon>
        <taxon>Chlorophyta</taxon>
        <taxon>Pyramimonadophyceae</taxon>
        <taxon>Pyramimonadales</taxon>
        <taxon>Pyramimonadaceae</taxon>
        <taxon>Cymbomonas</taxon>
    </lineage>
</organism>
<dbReference type="InterPro" id="IPR019775">
    <property type="entry name" value="WD40_repeat_CS"/>
</dbReference>
<evidence type="ECO:0000313" key="8">
    <source>
        <dbReference type="Proteomes" id="UP001190700"/>
    </source>
</evidence>
<protein>
    <recommendedName>
        <fullName evidence="9">Guanine nucleotide-binding protein subunit beta-like protein</fullName>
    </recommendedName>
</protein>